<comment type="caution">
    <text evidence="5">The sequence shown here is derived from an EMBL/GenBank/DDBJ whole genome shotgun (WGS) entry which is preliminary data.</text>
</comment>
<keyword evidence="3" id="KW-1015">Disulfide bond</keyword>
<dbReference type="NCBIfam" id="TIGR02232">
    <property type="entry name" value="myxo_disulf_rpt"/>
    <property type="match status" value="3"/>
</dbReference>
<evidence type="ECO:0000256" key="2">
    <source>
        <dbReference type="ARBA" id="ARBA00022737"/>
    </source>
</evidence>
<dbReference type="EMBL" id="JMCC02000151">
    <property type="protein sequence ID" value="KIG12104.1"/>
    <property type="molecule type" value="Genomic_DNA"/>
</dbReference>
<organism evidence="5 6">
    <name type="scientific">Enhygromyxa salina</name>
    <dbReference type="NCBI Taxonomy" id="215803"/>
    <lineage>
        <taxon>Bacteria</taxon>
        <taxon>Pseudomonadati</taxon>
        <taxon>Myxococcota</taxon>
        <taxon>Polyangia</taxon>
        <taxon>Nannocystales</taxon>
        <taxon>Nannocystaceae</taxon>
        <taxon>Enhygromyxa</taxon>
    </lineage>
</organism>
<evidence type="ECO:0000256" key="4">
    <source>
        <dbReference type="SAM" id="MobiDB-lite"/>
    </source>
</evidence>
<dbReference type="InterPro" id="IPR011936">
    <property type="entry name" value="Myxo_disulph_rpt"/>
</dbReference>
<evidence type="ECO:0000256" key="1">
    <source>
        <dbReference type="ARBA" id="ARBA00022729"/>
    </source>
</evidence>
<keyword evidence="1" id="KW-0732">Signal</keyword>
<sequence length="382" mass="39862">MATTHTLDDATAADTSDSGGTPDECGNGVVESPEQCDLGPNNAFDGQCTPECMIAVCGDSHVHAGFETCDDGNTDNTDECVTGCQAASCGDGFVQAGVEGCDDGNEDDTDTCTSACVPATCGDGIVQRGEQCDDGNTDTSDACTICQIAYCGDGYQHSGLEFCDDGNTATDDGCTYPACEPAVCGDGIIWAGVEECDDANNDDTDACPTTCVAATCGDGFVQEGVEECDDADAIDDNACNNNCEQTNCLTDWLAGELECNPVEGLCLDSETGYHWRGLFMHQGVQYACWWHTKNQGWNTSSGTNYWKLAERFELDTNTGQARWCYGFNAEPCGIGACGLGPLPADYFTQGNIGAFGWCGGQNPGDSGGFVCIPAPNSVECPG</sequence>
<gene>
    <name evidence="5" type="ORF">DB30_02049</name>
</gene>
<dbReference type="Proteomes" id="UP000031599">
    <property type="component" value="Unassembled WGS sequence"/>
</dbReference>
<evidence type="ECO:0000313" key="6">
    <source>
        <dbReference type="Proteomes" id="UP000031599"/>
    </source>
</evidence>
<name>A0A0C1Z3C5_9BACT</name>
<accession>A0A0C1Z3C5</accession>
<dbReference type="AlphaFoldDB" id="A0A0C1Z3C5"/>
<proteinExistence type="predicted"/>
<evidence type="ECO:0000256" key="3">
    <source>
        <dbReference type="ARBA" id="ARBA00023157"/>
    </source>
</evidence>
<keyword evidence="2" id="KW-0677">Repeat</keyword>
<dbReference type="Pfam" id="PF13948">
    <property type="entry name" value="DUF4215"/>
    <property type="match status" value="1"/>
</dbReference>
<reference evidence="5 6" key="1">
    <citation type="submission" date="2014-12" db="EMBL/GenBank/DDBJ databases">
        <title>Genome assembly of Enhygromyxa salina DSM 15201.</title>
        <authorList>
            <person name="Sharma G."/>
            <person name="Subramanian S."/>
        </authorList>
    </citation>
    <scope>NUCLEOTIDE SEQUENCE [LARGE SCALE GENOMIC DNA]</scope>
    <source>
        <strain evidence="5 6">DSM 15201</strain>
    </source>
</reference>
<evidence type="ECO:0000313" key="5">
    <source>
        <dbReference type="EMBL" id="KIG12104.1"/>
    </source>
</evidence>
<feature type="region of interest" description="Disordered" evidence="4">
    <location>
        <begin position="1"/>
        <end position="26"/>
    </location>
</feature>
<feature type="compositionally biased region" description="Low complexity" evidence="4">
    <location>
        <begin position="1"/>
        <end position="21"/>
    </location>
</feature>
<protein>
    <submittedName>
        <fullName evidence="5">Microbial collagenase, secreted</fullName>
    </submittedName>
</protein>